<organism evidence="2 3">
    <name type="scientific">Pleurotus eryngii</name>
    <name type="common">Boletus of the steppes</name>
    <dbReference type="NCBI Taxonomy" id="5323"/>
    <lineage>
        <taxon>Eukaryota</taxon>
        <taxon>Fungi</taxon>
        <taxon>Dikarya</taxon>
        <taxon>Basidiomycota</taxon>
        <taxon>Agaricomycotina</taxon>
        <taxon>Agaricomycetes</taxon>
        <taxon>Agaricomycetidae</taxon>
        <taxon>Agaricales</taxon>
        <taxon>Pleurotineae</taxon>
        <taxon>Pleurotaceae</taxon>
        <taxon>Pleurotus</taxon>
    </lineage>
</organism>
<evidence type="ECO:0000313" key="2">
    <source>
        <dbReference type="EMBL" id="KAF9496260.1"/>
    </source>
</evidence>
<comment type="caution">
    <text evidence="2">The sequence shown here is derived from an EMBL/GenBank/DDBJ whole genome shotgun (WGS) entry which is preliminary data.</text>
</comment>
<protein>
    <recommendedName>
        <fullName evidence="4">CxC2-like cysteine cluster KDZ transposase-associated domain-containing protein</fullName>
    </recommendedName>
</protein>
<dbReference type="OrthoDB" id="2418900at2759"/>
<proteinExistence type="predicted"/>
<evidence type="ECO:0000256" key="1">
    <source>
        <dbReference type="SAM" id="MobiDB-lite"/>
    </source>
</evidence>
<reference evidence="2" key="1">
    <citation type="submission" date="2020-11" db="EMBL/GenBank/DDBJ databases">
        <authorList>
            <consortium name="DOE Joint Genome Institute"/>
            <person name="Ahrendt S."/>
            <person name="Riley R."/>
            <person name="Andreopoulos W."/>
            <person name="Labutti K."/>
            <person name="Pangilinan J."/>
            <person name="Ruiz-Duenas F.J."/>
            <person name="Barrasa J.M."/>
            <person name="Sanchez-Garcia M."/>
            <person name="Camarero S."/>
            <person name="Miyauchi S."/>
            <person name="Serrano A."/>
            <person name="Linde D."/>
            <person name="Babiker R."/>
            <person name="Drula E."/>
            <person name="Ayuso-Fernandez I."/>
            <person name="Pacheco R."/>
            <person name="Padilla G."/>
            <person name="Ferreira P."/>
            <person name="Barriuso J."/>
            <person name="Kellner H."/>
            <person name="Castanera R."/>
            <person name="Alfaro M."/>
            <person name="Ramirez L."/>
            <person name="Pisabarro A.G."/>
            <person name="Kuo A."/>
            <person name="Tritt A."/>
            <person name="Lipzen A."/>
            <person name="He G."/>
            <person name="Yan M."/>
            <person name="Ng V."/>
            <person name="Cullen D."/>
            <person name="Martin F."/>
            <person name="Rosso M.-N."/>
            <person name="Henrissat B."/>
            <person name="Hibbett D."/>
            <person name="Martinez A.T."/>
            <person name="Grigoriev I.V."/>
        </authorList>
    </citation>
    <scope>NUCLEOTIDE SEQUENCE</scope>
    <source>
        <strain evidence="2">ATCC 90797</strain>
    </source>
</reference>
<dbReference type="Proteomes" id="UP000807025">
    <property type="component" value="Unassembled WGS sequence"/>
</dbReference>
<dbReference type="Pfam" id="PF18759">
    <property type="entry name" value="Plavaka"/>
    <property type="match status" value="2"/>
</dbReference>
<feature type="compositionally biased region" description="Low complexity" evidence="1">
    <location>
        <begin position="610"/>
        <end position="621"/>
    </location>
</feature>
<sequence>MPASTSDNDWTMDVDLVAMTHDTPMPEPWRCNMTVEDVLGNKHTEFPNDSHNFERFVKSFPIEPCRLKKGTTQFEQWQADNLREGQDEWYPFASEAEWETVHWLVTNVGQSAVEEYLKLDITKSRSKLSFSSRYKLNKKLNKLPTGSDWECEPITVKGDRVDRHGKPLTEEIELWHRNPVKCIHELIGNPAFKDHLAYLPEHVFGNIEETNRLYDEMWTAEWWWKIQESMPRGAFVAPVILASDKTQLSNFGSDKSAWPVYLTIGNLSKEIRWRPSCHGTVLIGYLPVAKLQCFSKSVRSLEIYWLFHKCMSKLVNPLVAAGKQGVEMTCADSLIWKIFPILAVYIADYPEQCLVACCKENQCPRCVVPPEERGELLETRHLPHTNIFTSITPDILHQLHKGVFKDHLVKWCTTVIGADELDARFNAMPDAHGLRHFKKGISGVSQWTGKEHKEMQKVFVGVMAGAVNNKVLTVVRALVDFIYYAQFQSHTTTSLNSLRVSLELFHKHKDIFVDLEIREHFNIPKLHAIQHYIDSIKELGSLNGYNTESPERLHIDFAKEAYRASNRHNFLVQMAWVHNCLPSLLAKPPKDPDSKPVTKQGTTEDEDEQTLTQPSPSTPSLTPAFYRIAKVAPFRRMVAELETLHGAIDFVPALSTFLKQLNPKSRIEPSCYDRFNVYKKLAISIAPNRFLSSESRTSQLWATCAQPHEGCKKPMPAHFDTALVIEDLGVYKAKECLMEQVRVAQIRVIFLLPPQFSSHPTPLAYVEWFTLLRHFDTTTGMYIIQQSTHAHHHNTSIVSIEQLVRSCHLMAKCNTKIDPDWMSDNVLDNAPFLYLNSHFDIGLFSHIKM</sequence>
<dbReference type="AlphaFoldDB" id="A0A9P6A105"/>
<keyword evidence="3" id="KW-1185">Reference proteome</keyword>
<gene>
    <name evidence="2" type="ORF">BDN71DRAFT_1505955</name>
</gene>
<dbReference type="EMBL" id="MU154554">
    <property type="protein sequence ID" value="KAF9496260.1"/>
    <property type="molecule type" value="Genomic_DNA"/>
</dbReference>
<feature type="region of interest" description="Disordered" evidence="1">
    <location>
        <begin position="587"/>
        <end position="621"/>
    </location>
</feature>
<accession>A0A9P6A105</accession>
<evidence type="ECO:0000313" key="3">
    <source>
        <dbReference type="Proteomes" id="UP000807025"/>
    </source>
</evidence>
<name>A0A9P6A105_PLEER</name>
<evidence type="ECO:0008006" key="4">
    <source>
        <dbReference type="Google" id="ProtNLM"/>
    </source>
</evidence>
<dbReference type="InterPro" id="IPR041078">
    <property type="entry name" value="Plavaka"/>
</dbReference>